<keyword evidence="2" id="KW-1185">Reference proteome</keyword>
<evidence type="ECO:0000313" key="2">
    <source>
        <dbReference type="Proteomes" id="UP001165960"/>
    </source>
</evidence>
<gene>
    <name evidence="1" type="primary">YEA4_1</name>
    <name evidence="1" type="ORF">DSO57_1000156</name>
</gene>
<dbReference type="EMBL" id="QTSX02003551">
    <property type="protein sequence ID" value="KAJ9071151.1"/>
    <property type="molecule type" value="Genomic_DNA"/>
</dbReference>
<accession>A0ACC2T9N9</accession>
<dbReference type="Proteomes" id="UP001165960">
    <property type="component" value="Unassembled WGS sequence"/>
</dbReference>
<comment type="caution">
    <text evidence="1">The sequence shown here is derived from an EMBL/GenBank/DDBJ whole genome shotgun (WGS) entry which is preliminary data.</text>
</comment>
<reference evidence="1" key="1">
    <citation type="submission" date="2022-04" db="EMBL/GenBank/DDBJ databases">
        <title>Genome of the entomopathogenic fungus Entomophthora muscae.</title>
        <authorList>
            <person name="Elya C."/>
            <person name="Lovett B.R."/>
            <person name="Lee E."/>
            <person name="Macias A.M."/>
            <person name="Hajek A.E."/>
            <person name="De Bivort B.L."/>
            <person name="Kasson M.T."/>
            <person name="De Fine Licht H.H."/>
            <person name="Stajich J.E."/>
        </authorList>
    </citation>
    <scope>NUCLEOTIDE SEQUENCE</scope>
    <source>
        <strain evidence="1">Berkeley</strain>
    </source>
</reference>
<protein>
    <submittedName>
        <fullName evidence="1">Golgi uridine diphosphate-N- acetylglucosamine transporter</fullName>
    </submittedName>
</protein>
<proteinExistence type="predicted"/>
<name>A0ACC2T9N9_9FUNG</name>
<organism evidence="1 2">
    <name type="scientific">Entomophthora muscae</name>
    <dbReference type="NCBI Taxonomy" id="34485"/>
    <lineage>
        <taxon>Eukaryota</taxon>
        <taxon>Fungi</taxon>
        <taxon>Fungi incertae sedis</taxon>
        <taxon>Zoopagomycota</taxon>
        <taxon>Entomophthoromycotina</taxon>
        <taxon>Entomophthoromycetes</taxon>
        <taxon>Entomophthorales</taxon>
        <taxon>Entomophthoraceae</taxon>
        <taxon>Entomophthora</taxon>
    </lineage>
</organism>
<evidence type="ECO:0000313" key="1">
    <source>
        <dbReference type="EMBL" id="KAJ9071151.1"/>
    </source>
</evidence>
<sequence>MGTKEVNRGESPDVAKVDSTGTSLSYVLFKSTIAQWVWTLGFIIGGCCSNAYALEMLVTDAPQSGNLITFAQFLLVATEGLIVNLEFGSGFLPRLKERNIPLSRWLVMVLLFFFSSQLNNMAFGYKIPMTLHIIFRSGSLIANMILGVLILGKRYNFSQIASIIFVTAGVIITTFSTVGSKASSPTDTTASQQIVGVGILTVALLMASFLGIVQEVTYSKYGKHWREGLFYTHVLSLPFFLLFFNDISAQINLYVSSPSAPLPGYVSIFLDSLGFKKLPKLIFYLLLNVGTQYFCVSGVQRLSSMSTALTLNLVLTIRKMISIVFSVVYFRQPVSVNFFVGTVLAFGGTFIYSMASIKSQPKETQASVGKKEN</sequence>